<keyword evidence="2" id="KW-0813">Transport</keyword>
<dbReference type="Gene3D" id="1.20.1250.20">
    <property type="entry name" value="MFS general substrate transporter like domains"/>
    <property type="match status" value="1"/>
</dbReference>
<feature type="transmembrane region" description="Helical" evidence="8">
    <location>
        <begin position="120"/>
        <end position="139"/>
    </location>
</feature>
<dbReference type="HOGENOM" id="CLU_1234933_0_0_1"/>
<dbReference type="PANTHER" id="PTHR43791:SF36">
    <property type="entry name" value="TRANSPORTER, PUTATIVE (AFU_ORTHOLOGUE AFUA_6G08340)-RELATED"/>
    <property type="match status" value="1"/>
</dbReference>
<dbReference type="VEuPathDB" id="FungiDB:CH63R_13389"/>
<comment type="subcellular location">
    <subcellularLocation>
        <location evidence="1">Membrane</location>
        <topology evidence="1">Multi-pass membrane protein</topology>
    </subcellularLocation>
</comment>
<proteinExistence type="predicted"/>
<evidence type="ECO:0000256" key="6">
    <source>
        <dbReference type="SAM" id="Coils"/>
    </source>
</evidence>
<protein>
    <submittedName>
        <fullName evidence="9">High-affinity nicotinic acid transporter</fullName>
    </submittedName>
</protein>
<dbReference type="GO" id="GO:0022857">
    <property type="term" value="F:transmembrane transporter activity"/>
    <property type="evidence" value="ECO:0007669"/>
    <property type="project" value="TreeGrafter"/>
</dbReference>
<evidence type="ECO:0000256" key="2">
    <source>
        <dbReference type="ARBA" id="ARBA00022448"/>
    </source>
</evidence>
<evidence type="ECO:0000313" key="9">
    <source>
        <dbReference type="EMBL" id="CCF43994.1"/>
    </source>
</evidence>
<feature type="transmembrane region" description="Helical" evidence="8">
    <location>
        <begin position="151"/>
        <end position="178"/>
    </location>
</feature>
<accession>H1VUT5</accession>
<evidence type="ECO:0000256" key="5">
    <source>
        <dbReference type="ARBA" id="ARBA00023136"/>
    </source>
</evidence>
<dbReference type="Proteomes" id="UP000007174">
    <property type="component" value="Unassembled WGS sequence"/>
</dbReference>
<evidence type="ECO:0000256" key="4">
    <source>
        <dbReference type="ARBA" id="ARBA00022989"/>
    </source>
</evidence>
<dbReference type="EMBL" id="CACQ02006543">
    <property type="protein sequence ID" value="CCF43994.1"/>
    <property type="molecule type" value="Genomic_DNA"/>
</dbReference>
<evidence type="ECO:0000313" key="10">
    <source>
        <dbReference type="Proteomes" id="UP000007174"/>
    </source>
</evidence>
<keyword evidence="3 8" id="KW-0812">Transmembrane</keyword>
<feature type="region of interest" description="Disordered" evidence="7">
    <location>
        <begin position="29"/>
        <end position="62"/>
    </location>
</feature>
<feature type="coiled-coil region" evidence="6">
    <location>
        <begin position="177"/>
        <end position="204"/>
    </location>
</feature>
<evidence type="ECO:0000256" key="3">
    <source>
        <dbReference type="ARBA" id="ARBA00022692"/>
    </source>
</evidence>
<evidence type="ECO:0000256" key="1">
    <source>
        <dbReference type="ARBA" id="ARBA00004141"/>
    </source>
</evidence>
<evidence type="ECO:0000256" key="8">
    <source>
        <dbReference type="SAM" id="Phobius"/>
    </source>
</evidence>
<sequence length="224" mass="24545">MFGPLESNGAGHAPSVDVKSFVREANSGDATADESFAEEHKDGTGNTASDINTTDSLDVGRPQSDGKLRASLVRKFDHRLVPAMFLAHLLFFLDKSNIALARINGLERDLGLSGNQFNTALAMFFLLNVLFNIPGNLALRRVGGAIWLPSLITAWGLVTAFSGFITSFTGLCVTRALLVLTEELRLMQKLVQRAEARARRYQLLQLQSRLCKTIPRRELASVAE</sequence>
<dbReference type="PANTHER" id="PTHR43791">
    <property type="entry name" value="PERMEASE-RELATED"/>
    <property type="match status" value="1"/>
</dbReference>
<keyword evidence="6" id="KW-0175">Coiled coil</keyword>
<feature type="compositionally biased region" description="Polar residues" evidence="7">
    <location>
        <begin position="44"/>
        <end position="56"/>
    </location>
</feature>
<gene>
    <name evidence="9" type="ORF">CH063_13540</name>
</gene>
<evidence type="ECO:0000256" key="7">
    <source>
        <dbReference type="SAM" id="MobiDB-lite"/>
    </source>
</evidence>
<keyword evidence="4 8" id="KW-1133">Transmembrane helix</keyword>
<dbReference type="InterPro" id="IPR036259">
    <property type="entry name" value="MFS_trans_sf"/>
</dbReference>
<name>H1VUT5_COLHI</name>
<dbReference type="SUPFAM" id="SSF103473">
    <property type="entry name" value="MFS general substrate transporter"/>
    <property type="match status" value="1"/>
</dbReference>
<dbReference type="GO" id="GO:0016020">
    <property type="term" value="C:membrane"/>
    <property type="evidence" value="ECO:0007669"/>
    <property type="project" value="UniProtKB-SubCell"/>
</dbReference>
<dbReference type="AlphaFoldDB" id="H1VUT5"/>
<dbReference type="STRING" id="759273.H1VUT5"/>
<keyword evidence="5 8" id="KW-0472">Membrane</keyword>
<organism evidence="9 10">
    <name type="scientific">Colletotrichum higginsianum (strain IMI 349063)</name>
    <name type="common">Crucifer anthracnose fungus</name>
    <dbReference type="NCBI Taxonomy" id="759273"/>
    <lineage>
        <taxon>Eukaryota</taxon>
        <taxon>Fungi</taxon>
        <taxon>Dikarya</taxon>
        <taxon>Ascomycota</taxon>
        <taxon>Pezizomycotina</taxon>
        <taxon>Sordariomycetes</taxon>
        <taxon>Hypocreomycetidae</taxon>
        <taxon>Glomerellales</taxon>
        <taxon>Glomerellaceae</taxon>
        <taxon>Colletotrichum</taxon>
        <taxon>Colletotrichum destructivum species complex</taxon>
    </lineage>
</organism>
<reference evidence="10" key="1">
    <citation type="journal article" date="2012" name="Nat. Genet.">
        <title>Lifestyle transitions in plant pathogenic Colletotrichum fungi deciphered by genome and transcriptome analyses.</title>
        <authorList>
            <person name="O'Connell R.J."/>
            <person name="Thon M.R."/>
            <person name="Hacquard S."/>
            <person name="Amyotte S.G."/>
            <person name="Kleemann J."/>
            <person name="Torres M.F."/>
            <person name="Damm U."/>
            <person name="Buiate E.A."/>
            <person name="Epstein L."/>
            <person name="Alkan N."/>
            <person name="Altmueller J."/>
            <person name="Alvarado-Balderrama L."/>
            <person name="Bauser C.A."/>
            <person name="Becker C."/>
            <person name="Birren B.W."/>
            <person name="Chen Z."/>
            <person name="Choi J."/>
            <person name="Crouch J.A."/>
            <person name="Duvick J.P."/>
            <person name="Farman M.A."/>
            <person name="Gan P."/>
            <person name="Heiman D."/>
            <person name="Henrissat B."/>
            <person name="Howard R.J."/>
            <person name="Kabbage M."/>
            <person name="Koch C."/>
            <person name="Kracher B."/>
            <person name="Kubo Y."/>
            <person name="Law A.D."/>
            <person name="Lebrun M.-H."/>
            <person name="Lee Y.-H."/>
            <person name="Miyara I."/>
            <person name="Moore N."/>
            <person name="Neumann U."/>
            <person name="Nordstroem K."/>
            <person name="Panaccione D.G."/>
            <person name="Panstruga R."/>
            <person name="Place M."/>
            <person name="Proctor R.H."/>
            <person name="Prusky D."/>
            <person name="Rech G."/>
            <person name="Reinhardt R."/>
            <person name="Rollins J.A."/>
            <person name="Rounsley S."/>
            <person name="Schardl C.L."/>
            <person name="Schwartz D.C."/>
            <person name="Shenoy N."/>
            <person name="Shirasu K."/>
            <person name="Sikhakolli U.R."/>
            <person name="Stueber K."/>
            <person name="Sukno S.A."/>
            <person name="Sweigard J.A."/>
            <person name="Takano Y."/>
            <person name="Takahara H."/>
            <person name="Trail F."/>
            <person name="van der Does H.C."/>
            <person name="Voll L.M."/>
            <person name="Will I."/>
            <person name="Young S."/>
            <person name="Zeng Q."/>
            <person name="Zhang J."/>
            <person name="Zhou S."/>
            <person name="Dickman M.B."/>
            <person name="Schulze-Lefert P."/>
            <person name="Ver Loren van Themaat E."/>
            <person name="Ma L.-J."/>
            <person name="Vaillancourt L.J."/>
        </authorList>
    </citation>
    <scope>NUCLEOTIDE SEQUENCE [LARGE SCALE GENOMIC DNA]</scope>
    <source>
        <strain evidence="10">IMI 349063</strain>
    </source>
</reference>
<dbReference type="eggNOG" id="KOG2533">
    <property type="taxonomic scope" value="Eukaryota"/>
</dbReference>